<evidence type="ECO:0000313" key="2">
    <source>
        <dbReference type="Proteomes" id="UP001152300"/>
    </source>
</evidence>
<gene>
    <name evidence="1" type="ORF">OCU04_007311</name>
</gene>
<dbReference type="EMBL" id="JAPEIS010000007">
    <property type="protein sequence ID" value="KAJ8065008.1"/>
    <property type="molecule type" value="Genomic_DNA"/>
</dbReference>
<accession>A0A9X0AQ07</accession>
<name>A0A9X0AQ07_9HELO</name>
<dbReference type="Proteomes" id="UP001152300">
    <property type="component" value="Unassembled WGS sequence"/>
</dbReference>
<dbReference type="AlphaFoldDB" id="A0A9X0AQ07"/>
<evidence type="ECO:0000313" key="1">
    <source>
        <dbReference type="EMBL" id="KAJ8065008.1"/>
    </source>
</evidence>
<organism evidence="1 2">
    <name type="scientific">Sclerotinia nivalis</name>
    <dbReference type="NCBI Taxonomy" id="352851"/>
    <lineage>
        <taxon>Eukaryota</taxon>
        <taxon>Fungi</taxon>
        <taxon>Dikarya</taxon>
        <taxon>Ascomycota</taxon>
        <taxon>Pezizomycotina</taxon>
        <taxon>Leotiomycetes</taxon>
        <taxon>Helotiales</taxon>
        <taxon>Sclerotiniaceae</taxon>
        <taxon>Sclerotinia</taxon>
    </lineage>
</organism>
<protein>
    <submittedName>
        <fullName evidence="1">Uncharacterized protein</fullName>
    </submittedName>
</protein>
<comment type="caution">
    <text evidence="1">The sequence shown here is derived from an EMBL/GenBank/DDBJ whole genome shotgun (WGS) entry which is preliminary data.</text>
</comment>
<proteinExistence type="predicted"/>
<keyword evidence="2" id="KW-1185">Reference proteome</keyword>
<reference evidence="1" key="1">
    <citation type="submission" date="2022-11" db="EMBL/GenBank/DDBJ databases">
        <title>Genome Resource of Sclerotinia nivalis Strain SnTB1, a Plant Pathogen Isolated from American Ginseng.</title>
        <authorList>
            <person name="Fan S."/>
        </authorList>
    </citation>
    <scope>NUCLEOTIDE SEQUENCE</scope>
    <source>
        <strain evidence="1">SnTB1</strain>
    </source>
</reference>
<sequence length="84" mass="9620">MLPRKTWIFKNSPAQIPRVALATLNLAYARHKSHVEDAQGLIVKTLMRINRKCPFMEISPASLQSAERIPSVFERLGYSFILHD</sequence>